<dbReference type="InterPro" id="IPR003729">
    <property type="entry name" value="Bi_nuclease_dom"/>
</dbReference>
<dbReference type="RefSeq" id="WP_276619463.1">
    <property type="nucleotide sequence ID" value="NZ_DAONXH010000227.1"/>
</dbReference>
<dbReference type="Proteomes" id="UP000544742">
    <property type="component" value="Unassembled WGS sequence"/>
</dbReference>
<dbReference type="InterPro" id="IPR036104">
    <property type="entry name" value="BFN_sf"/>
</dbReference>
<evidence type="ECO:0000259" key="1">
    <source>
        <dbReference type="PROSITE" id="PS51658"/>
    </source>
</evidence>
<comment type="caution">
    <text evidence="2">The sequence shown here is derived from an EMBL/GenBank/DDBJ whole genome shotgun (WGS) entry which is preliminary data.</text>
</comment>
<dbReference type="GO" id="GO:0004518">
    <property type="term" value="F:nuclease activity"/>
    <property type="evidence" value="ECO:0007669"/>
    <property type="project" value="InterPro"/>
</dbReference>
<proteinExistence type="predicted"/>
<reference evidence="2 3" key="1">
    <citation type="journal article" date="2020" name="Biotechnol. Biofuels">
        <title>New insights from the biogas microbiome by comprehensive genome-resolved metagenomics of nearly 1600 species originating from multiple anaerobic digesters.</title>
        <authorList>
            <person name="Campanaro S."/>
            <person name="Treu L."/>
            <person name="Rodriguez-R L.M."/>
            <person name="Kovalovszki A."/>
            <person name="Ziels R.M."/>
            <person name="Maus I."/>
            <person name="Zhu X."/>
            <person name="Kougias P.G."/>
            <person name="Basile A."/>
            <person name="Luo G."/>
            <person name="Schluter A."/>
            <person name="Konstantinidis K.T."/>
            <person name="Angelidaki I."/>
        </authorList>
    </citation>
    <scope>NUCLEOTIDE SEQUENCE [LARGE SCALE GENOMIC DNA]</scope>
    <source>
        <strain evidence="2">AS27yjCOA_157</strain>
    </source>
</reference>
<dbReference type="Gene3D" id="3.10.690.10">
    <property type="entry name" value="Bifunctional nuclease domain"/>
    <property type="match status" value="1"/>
</dbReference>
<dbReference type="EMBL" id="JAAYUN010000023">
    <property type="protein sequence ID" value="NLJ21759.1"/>
    <property type="molecule type" value="Genomic_DNA"/>
</dbReference>
<dbReference type="AlphaFoldDB" id="A0A7K4AFM7"/>
<protein>
    <submittedName>
        <fullName evidence="2">Bifunctional nuclease family protein</fullName>
    </submittedName>
</protein>
<dbReference type="PANTHER" id="PTHR15160:SF1">
    <property type="entry name" value="VON HIPPEL-LINDAU DISEASE TUMOR SUPPRESSOR"/>
    <property type="match status" value="1"/>
</dbReference>
<dbReference type="PANTHER" id="PTHR15160">
    <property type="entry name" value="VON HIPPEL-LINDAU PROTEIN"/>
    <property type="match status" value="1"/>
</dbReference>
<evidence type="ECO:0000313" key="3">
    <source>
        <dbReference type="Proteomes" id="UP000544742"/>
    </source>
</evidence>
<accession>A0A7K4AFM7</accession>
<name>A0A7K4AFM7_METSH</name>
<evidence type="ECO:0000313" key="2">
    <source>
        <dbReference type="EMBL" id="NLJ21759.1"/>
    </source>
</evidence>
<dbReference type="SUPFAM" id="SSF103256">
    <property type="entry name" value="Hypothetical protein TM0160"/>
    <property type="match status" value="1"/>
</dbReference>
<dbReference type="Pfam" id="PF02577">
    <property type="entry name" value="BFN_dom"/>
    <property type="match status" value="1"/>
</dbReference>
<feature type="domain" description="BFN" evidence="1">
    <location>
        <begin position="11"/>
        <end position="144"/>
    </location>
</feature>
<dbReference type="PROSITE" id="PS51658">
    <property type="entry name" value="BFN"/>
    <property type="match status" value="1"/>
</dbReference>
<sequence>MNDHEDLMETPVPVRVKGVYIAESDESNPAPVVLLEDEKGRIVPIFVGLSEAISIHHALSGELAPRPMTHDLFISALESLSASITNALIDDLDGGIYYARLTIKSDSKKNEIDARPSDCLALALRAKASIEVRERVVADASISKSDAEKLISIENYLQ</sequence>
<gene>
    <name evidence="2" type="ORF">GX426_01420</name>
</gene>
<organism evidence="2 3">
    <name type="scientific">Methanothrix soehngenii</name>
    <name type="common">Methanosaeta concilii</name>
    <dbReference type="NCBI Taxonomy" id="2223"/>
    <lineage>
        <taxon>Archaea</taxon>
        <taxon>Methanobacteriati</taxon>
        <taxon>Methanobacteriota</taxon>
        <taxon>Stenosarchaea group</taxon>
        <taxon>Methanomicrobia</taxon>
        <taxon>Methanotrichales</taxon>
        <taxon>Methanotrichaceae</taxon>
        <taxon>Methanothrix</taxon>
    </lineage>
</organism>